<dbReference type="Proteomes" id="UP000262802">
    <property type="component" value="Chromosome"/>
</dbReference>
<evidence type="ECO:0000256" key="1">
    <source>
        <dbReference type="SAM" id="MobiDB-lite"/>
    </source>
</evidence>
<dbReference type="KEGG" id="hyh:D3Y59_04485"/>
<feature type="compositionally biased region" description="Basic and acidic residues" evidence="1">
    <location>
        <begin position="124"/>
        <end position="142"/>
    </location>
</feature>
<organism evidence="3 4">
    <name type="scientific">Hymenobacter oligotrophus</name>
    <dbReference type="NCBI Taxonomy" id="2319843"/>
    <lineage>
        <taxon>Bacteria</taxon>
        <taxon>Pseudomonadati</taxon>
        <taxon>Bacteroidota</taxon>
        <taxon>Cytophagia</taxon>
        <taxon>Cytophagales</taxon>
        <taxon>Hymenobacteraceae</taxon>
        <taxon>Hymenobacter</taxon>
    </lineage>
</organism>
<evidence type="ECO:0000313" key="4">
    <source>
        <dbReference type="Proteomes" id="UP000262802"/>
    </source>
</evidence>
<evidence type="ECO:0000256" key="2">
    <source>
        <dbReference type="SAM" id="Phobius"/>
    </source>
</evidence>
<keyword evidence="2" id="KW-0472">Membrane</keyword>
<dbReference type="RefSeq" id="WP_119443966.1">
    <property type="nucleotide sequence ID" value="NZ_CP032317.1"/>
</dbReference>
<protein>
    <recommendedName>
        <fullName evidence="5">Energy transducer TonB</fullName>
    </recommendedName>
</protein>
<gene>
    <name evidence="3" type="ORF">D3Y59_04485</name>
</gene>
<proteinExistence type="predicted"/>
<dbReference type="EMBL" id="CP032317">
    <property type="protein sequence ID" value="AYA36381.1"/>
    <property type="molecule type" value="Genomic_DNA"/>
</dbReference>
<evidence type="ECO:0008006" key="5">
    <source>
        <dbReference type="Google" id="ProtNLM"/>
    </source>
</evidence>
<keyword evidence="4" id="KW-1185">Reference proteome</keyword>
<feature type="region of interest" description="Disordered" evidence="1">
    <location>
        <begin position="53"/>
        <end position="233"/>
    </location>
</feature>
<feature type="compositionally biased region" description="Polar residues" evidence="1">
    <location>
        <begin position="60"/>
        <end position="71"/>
    </location>
</feature>
<accession>A0A3B7R430</accession>
<keyword evidence="2" id="KW-1133">Transmembrane helix</keyword>
<feature type="transmembrane region" description="Helical" evidence="2">
    <location>
        <begin position="12"/>
        <end position="33"/>
    </location>
</feature>
<reference evidence="3 4" key="1">
    <citation type="submission" date="2018-09" db="EMBL/GenBank/DDBJ databases">
        <title>Hymenobacter medium sp. nov., isolated from R2A medium.</title>
        <authorList>
            <person name="Yingchao G."/>
        </authorList>
    </citation>
    <scope>NUCLEOTIDE SEQUENCE [LARGE SCALE GENOMIC DNA]</scope>
    <source>
        <strain evidence="4">sh-6</strain>
    </source>
</reference>
<evidence type="ECO:0000313" key="3">
    <source>
        <dbReference type="EMBL" id="AYA36381.1"/>
    </source>
</evidence>
<feature type="compositionally biased region" description="Gly residues" evidence="1">
    <location>
        <begin position="201"/>
        <end position="213"/>
    </location>
</feature>
<dbReference type="AlphaFoldDB" id="A0A3B7R430"/>
<keyword evidence="2" id="KW-0812">Transmembrane</keyword>
<name>A0A3B7R430_9BACT</name>
<feature type="compositionally biased region" description="Low complexity" evidence="1">
    <location>
        <begin position="153"/>
        <end position="180"/>
    </location>
</feature>
<sequence length="300" mass="31556">MAAEFRHEHRREALIGTVVLNGLLALLFFLIVFKNPPEDIVLTGGGGVELNYGLDETGFGDNQTSAPANESPSREDSRPPAQQPDPEPQQARQPVTPTEDAQPEKVVTSEAEETDVKIPPVEKPSPKPREEPVKEPEPEKPKVNPRAVFTPRGAAANTGGNGTMGTSNNPAGNNNGDDPGTVGDKGDPRGTYSGKAYSGDPGEGGGSGGGFGSGKLNMPGWAFDNKPNDQDPSDEVGFVTLKIKIDENGDVESVTVTGSSVTPRVANFYRDMIQNKATFRRVGSGNGGATGTITYRIGGK</sequence>
<dbReference type="OrthoDB" id="979886at2"/>